<reference evidence="1 2" key="1">
    <citation type="submission" date="2024-06" db="EMBL/GenBank/DDBJ databases">
        <authorList>
            <person name="Bataeva Y.V."/>
            <person name="Grigorian L.N."/>
            <person name="Solomentsev V.I."/>
        </authorList>
    </citation>
    <scope>NUCLEOTIDE SEQUENCE [LARGE SCALE GENOMIC DNA]</scope>
    <source>
        <strain evidence="2">SCPM-O-B-12605 (RCAM04882)</strain>
    </source>
</reference>
<comment type="caution">
    <text evidence="1">The sequence shown here is derived from an EMBL/GenBank/DDBJ whole genome shotgun (WGS) entry which is preliminary data.</text>
</comment>
<evidence type="ECO:0000313" key="1">
    <source>
        <dbReference type="EMBL" id="MES0838278.1"/>
    </source>
</evidence>
<dbReference type="InterPro" id="IPR023809">
    <property type="entry name" value="Thiopep_bacteriocin_synth_dom"/>
</dbReference>
<dbReference type="NCBIfam" id="TIGR03891">
    <property type="entry name" value="thiopep_ocin"/>
    <property type="match status" value="1"/>
</dbReference>
<accession>A0ABV2A4L3</accession>
<name>A0ABV2A4L3_9ACTN</name>
<proteinExistence type="predicted"/>
<keyword evidence="2" id="KW-1185">Reference proteome</keyword>
<dbReference type="EMBL" id="JBEQNB010000026">
    <property type="protein sequence ID" value="MES0838278.1"/>
    <property type="molecule type" value="Genomic_DNA"/>
</dbReference>
<organism evidence="1 2">
    <name type="scientific">Nocardiopsis tropica</name>
    <dbReference type="NCBI Taxonomy" id="109330"/>
    <lineage>
        <taxon>Bacteria</taxon>
        <taxon>Bacillati</taxon>
        <taxon>Actinomycetota</taxon>
        <taxon>Actinomycetes</taxon>
        <taxon>Streptosporangiales</taxon>
        <taxon>Nocardiopsidaceae</taxon>
        <taxon>Nocardiopsis</taxon>
    </lineage>
</organism>
<protein>
    <submittedName>
        <fullName evidence="1">Thiopeptide-type bacteriocin biosynthesis protein</fullName>
    </submittedName>
</protein>
<gene>
    <name evidence="1" type="ORF">ABUK86_31240</name>
</gene>
<dbReference type="Proteomes" id="UP001432401">
    <property type="component" value="Unassembled WGS sequence"/>
</dbReference>
<evidence type="ECO:0000313" key="2">
    <source>
        <dbReference type="Proteomes" id="UP001432401"/>
    </source>
</evidence>
<dbReference type="RefSeq" id="WP_352987056.1">
    <property type="nucleotide sequence ID" value="NZ_JBEQNA010000015.1"/>
</dbReference>
<sequence length="143" mass="15616">MSVLLCVTLMRAARLEWYEQGDVWDLVRCERILPADVPEERIRAMVGDLRTLLLADVDPSGSLFGPGGAAECAASRVEAFRDAGLVLGTAAYEGRLERGLRRVLAYHVIFHWNRTGIPARTQAALAWAARTAVLDAPGGEIMP</sequence>